<dbReference type="PANTHER" id="PTHR43124">
    <property type="entry name" value="PURINE EFFLUX PUMP PBUE"/>
    <property type="match status" value="1"/>
</dbReference>
<feature type="transmembrane region" description="Helical" evidence="7">
    <location>
        <begin position="290"/>
        <end position="307"/>
    </location>
</feature>
<feature type="transmembrane region" description="Helical" evidence="7">
    <location>
        <begin position="355"/>
        <end position="376"/>
    </location>
</feature>
<accession>A0ABS8YP09</accession>
<keyword evidence="10" id="KW-1185">Reference proteome</keyword>
<comment type="caution">
    <text evidence="9">The sequence shown here is derived from an EMBL/GenBank/DDBJ whole genome shotgun (WGS) entry which is preliminary data.</text>
</comment>
<feature type="transmembrane region" description="Helical" evidence="7">
    <location>
        <begin position="70"/>
        <end position="89"/>
    </location>
</feature>
<dbReference type="RefSeq" id="WP_233699029.1">
    <property type="nucleotide sequence ID" value="NZ_JAJNBZ010000039.1"/>
</dbReference>
<dbReference type="PANTHER" id="PTHR43124:SF10">
    <property type="entry name" value="PURINE EFFLUX PUMP PBUE"/>
    <property type="match status" value="1"/>
</dbReference>
<gene>
    <name evidence="9" type="ORF">LQV63_27470</name>
</gene>
<dbReference type="Gene3D" id="1.20.1250.20">
    <property type="entry name" value="MFS general substrate transporter like domains"/>
    <property type="match status" value="2"/>
</dbReference>
<keyword evidence="2" id="KW-0813">Transport</keyword>
<protein>
    <submittedName>
        <fullName evidence="9">MFS transporter</fullName>
    </submittedName>
</protein>
<comment type="subcellular location">
    <subcellularLocation>
        <location evidence="1">Cell membrane</location>
        <topology evidence="1">Multi-pass membrane protein</topology>
    </subcellularLocation>
</comment>
<dbReference type="InterPro" id="IPR036259">
    <property type="entry name" value="MFS_trans_sf"/>
</dbReference>
<keyword evidence="6 7" id="KW-0472">Membrane</keyword>
<proteinExistence type="predicted"/>
<feature type="transmembrane region" description="Helical" evidence="7">
    <location>
        <begin position="128"/>
        <end position="150"/>
    </location>
</feature>
<reference evidence="9 10" key="1">
    <citation type="submission" date="2021-11" db="EMBL/GenBank/DDBJ databases">
        <title>Draft genome sequence of Paenibacillus profundus YoMME, a new Gram-positive bacteria with exoelectrogenic properties.</title>
        <authorList>
            <person name="Hubenova Y."/>
            <person name="Hubenova E."/>
            <person name="Manasiev Y."/>
            <person name="Peykov S."/>
            <person name="Mitov M."/>
        </authorList>
    </citation>
    <scope>NUCLEOTIDE SEQUENCE [LARGE SCALE GENOMIC DNA]</scope>
    <source>
        <strain evidence="9 10">YoMME</strain>
    </source>
</reference>
<dbReference type="InterPro" id="IPR050189">
    <property type="entry name" value="MFS_Efflux_Transporters"/>
</dbReference>
<evidence type="ECO:0000256" key="5">
    <source>
        <dbReference type="ARBA" id="ARBA00022989"/>
    </source>
</evidence>
<evidence type="ECO:0000256" key="3">
    <source>
        <dbReference type="ARBA" id="ARBA00022475"/>
    </source>
</evidence>
<feature type="domain" description="Major facilitator superfamily (MFS) profile" evidence="8">
    <location>
        <begin position="4"/>
        <end position="386"/>
    </location>
</feature>
<feature type="transmembrane region" description="Helical" evidence="7">
    <location>
        <begin position="7"/>
        <end position="26"/>
    </location>
</feature>
<keyword evidence="4 7" id="KW-0812">Transmembrane</keyword>
<feature type="transmembrane region" description="Helical" evidence="7">
    <location>
        <begin position="266"/>
        <end position="284"/>
    </location>
</feature>
<dbReference type="Pfam" id="PF07690">
    <property type="entry name" value="MFS_1"/>
    <property type="match status" value="1"/>
</dbReference>
<evidence type="ECO:0000256" key="4">
    <source>
        <dbReference type="ARBA" id="ARBA00022692"/>
    </source>
</evidence>
<keyword evidence="5 7" id="KW-1133">Transmembrane helix</keyword>
<dbReference type="EMBL" id="JAJNBZ010000039">
    <property type="protein sequence ID" value="MCE5173007.1"/>
    <property type="molecule type" value="Genomic_DNA"/>
</dbReference>
<feature type="transmembrane region" description="Helical" evidence="7">
    <location>
        <begin position="95"/>
        <end position="116"/>
    </location>
</feature>
<feature type="transmembrane region" description="Helical" evidence="7">
    <location>
        <begin position="199"/>
        <end position="219"/>
    </location>
</feature>
<dbReference type="Proteomes" id="UP001199916">
    <property type="component" value="Unassembled WGS sequence"/>
</dbReference>
<evidence type="ECO:0000256" key="6">
    <source>
        <dbReference type="ARBA" id="ARBA00023136"/>
    </source>
</evidence>
<name>A0ABS8YP09_9BACL</name>
<dbReference type="PROSITE" id="PS50850">
    <property type="entry name" value="MFS"/>
    <property type="match status" value="1"/>
</dbReference>
<dbReference type="SUPFAM" id="SSF103473">
    <property type="entry name" value="MFS general substrate transporter"/>
    <property type="match status" value="1"/>
</dbReference>
<dbReference type="InterPro" id="IPR020846">
    <property type="entry name" value="MFS_dom"/>
</dbReference>
<feature type="transmembrane region" description="Helical" evidence="7">
    <location>
        <begin position="38"/>
        <end position="58"/>
    </location>
</feature>
<sequence length="395" mass="41793">MDFRVYILALAAFVVGTVELIIGGILDQIASDLHISVSAAGQLITIFSIAFAVSAPILMNATARFERKKLYLVFLFVFLISNLIVAFSSNYVTLLAARALSASSGSLLIVLSITIASKLVQPEYKGRAIGVIYMGISGSLVLGVPIGMVLGNAFGWRAPFLFVALLTVMAMGGIYVFLSNVPPSAVTSLRKQLSSLKNAKLVSGHLISYLMLTGHLTLYAYFTPYLQTTFQLSPGATSLVYFLFGLAAVSGGGLGGLFADKWGTSRSMLLIVSCFAVAMFILPLAAQVSFYVFMAAVMLWSALSWALSPAQQSYLMQTAPETSDIQLSLNTSVLHLGIASGSIVGGIVIEQSSVAHNAWVGCIFVLLALGSTVYSLTRPALVKSAAPAAHSAMTK</sequence>
<evidence type="ECO:0000259" key="8">
    <source>
        <dbReference type="PROSITE" id="PS50850"/>
    </source>
</evidence>
<dbReference type="CDD" id="cd17324">
    <property type="entry name" value="MFS_NepI_like"/>
    <property type="match status" value="1"/>
</dbReference>
<feature type="transmembrane region" description="Helical" evidence="7">
    <location>
        <begin position="239"/>
        <end position="259"/>
    </location>
</feature>
<evidence type="ECO:0000313" key="9">
    <source>
        <dbReference type="EMBL" id="MCE5173007.1"/>
    </source>
</evidence>
<evidence type="ECO:0000256" key="7">
    <source>
        <dbReference type="SAM" id="Phobius"/>
    </source>
</evidence>
<feature type="transmembrane region" description="Helical" evidence="7">
    <location>
        <begin position="327"/>
        <end position="349"/>
    </location>
</feature>
<evidence type="ECO:0000256" key="1">
    <source>
        <dbReference type="ARBA" id="ARBA00004651"/>
    </source>
</evidence>
<keyword evidence="3" id="KW-1003">Cell membrane</keyword>
<evidence type="ECO:0000313" key="10">
    <source>
        <dbReference type="Proteomes" id="UP001199916"/>
    </source>
</evidence>
<evidence type="ECO:0000256" key="2">
    <source>
        <dbReference type="ARBA" id="ARBA00022448"/>
    </source>
</evidence>
<feature type="transmembrane region" description="Helical" evidence="7">
    <location>
        <begin position="156"/>
        <end position="178"/>
    </location>
</feature>
<organism evidence="9 10">
    <name type="scientific">Paenibacillus profundus</name>
    <dbReference type="NCBI Taxonomy" id="1173085"/>
    <lineage>
        <taxon>Bacteria</taxon>
        <taxon>Bacillati</taxon>
        <taxon>Bacillota</taxon>
        <taxon>Bacilli</taxon>
        <taxon>Bacillales</taxon>
        <taxon>Paenibacillaceae</taxon>
        <taxon>Paenibacillus</taxon>
    </lineage>
</organism>
<dbReference type="InterPro" id="IPR011701">
    <property type="entry name" value="MFS"/>
</dbReference>